<proteinExistence type="predicted"/>
<accession>A0AAD4SMQ9</accession>
<feature type="compositionally biased region" description="Basic and acidic residues" evidence="1">
    <location>
        <begin position="128"/>
        <end position="137"/>
    </location>
</feature>
<gene>
    <name evidence="2" type="ORF">MKW98_001408</name>
</gene>
<feature type="compositionally biased region" description="Polar residues" evidence="1">
    <location>
        <begin position="141"/>
        <end position="150"/>
    </location>
</feature>
<feature type="compositionally biased region" description="Low complexity" evidence="1">
    <location>
        <begin position="76"/>
        <end position="90"/>
    </location>
</feature>
<dbReference type="Proteomes" id="UP001202328">
    <property type="component" value="Unassembled WGS sequence"/>
</dbReference>
<sequence>MNEYSLLDSFYQDNNKKEYVLCRIKRIKRGKRSFESTAPQLQPQSVSLVNMKPSPAVPVTVQSSSLPATSVYEIGSSSSTQSSVYEVGSSPSAPSSVNMEPLILMGGILCDMNGFNYSSANIAFSQPEEGRSGDDNLHSVAPTTMPFSST</sequence>
<organism evidence="2 3">
    <name type="scientific">Papaver atlanticum</name>
    <dbReference type="NCBI Taxonomy" id="357466"/>
    <lineage>
        <taxon>Eukaryota</taxon>
        <taxon>Viridiplantae</taxon>
        <taxon>Streptophyta</taxon>
        <taxon>Embryophyta</taxon>
        <taxon>Tracheophyta</taxon>
        <taxon>Spermatophyta</taxon>
        <taxon>Magnoliopsida</taxon>
        <taxon>Ranunculales</taxon>
        <taxon>Papaveraceae</taxon>
        <taxon>Papaveroideae</taxon>
        <taxon>Papaver</taxon>
    </lineage>
</organism>
<evidence type="ECO:0000313" key="3">
    <source>
        <dbReference type="Proteomes" id="UP001202328"/>
    </source>
</evidence>
<evidence type="ECO:0000313" key="2">
    <source>
        <dbReference type="EMBL" id="KAI3914807.1"/>
    </source>
</evidence>
<dbReference type="AlphaFoldDB" id="A0AAD4SMQ9"/>
<reference evidence="2" key="1">
    <citation type="submission" date="2022-04" db="EMBL/GenBank/DDBJ databases">
        <title>A functionally conserved STORR gene fusion in Papaver species that diverged 16.8 million years ago.</title>
        <authorList>
            <person name="Catania T."/>
        </authorList>
    </citation>
    <scope>NUCLEOTIDE SEQUENCE</scope>
    <source>
        <strain evidence="2">S-188037</strain>
    </source>
</reference>
<protein>
    <submittedName>
        <fullName evidence="2">Uncharacterized protein</fullName>
    </submittedName>
</protein>
<comment type="caution">
    <text evidence="2">The sequence shown here is derived from an EMBL/GenBank/DDBJ whole genome shotgun (WGS) entry which is preliminary data.</text>
</comment>
<feature type="region of interest" description="Disordered" evidence="1">
    <location>
        <begin position="126"/>
        <end position="150"/>
    </location>
</feature>
<dbReference type="EMBL" id="JAJJMB010009230">
    <property type="protein sequence ID" value="KAI3914807.1"/>
    <property type="molecule type" value="Genomic_DNA"/>
</dbReference>
<keyword evidence="3" id="KW-1185">Reference proteome</keyword>
<evidence type="ECO:0000256" key="1">
    <source>
        <dbReference type="SAM" id="MobiDB-lite"/>
    </source>
</evidence>
<name>A0AAD4SMQ9_9MAGN</name>
<feature type="region of interest" description="Disordered" evidence="1">
    <location>
        <begin position="76"/>
        <end position="96"/>
    </location>
</feature>